<dbReference type="Gene3D" id="1.20.1050.10">
    <property type="match status" value="1"/>
</dbReference>
<dbReference type="Gene3D" id="3.40.30.10">
    <property type="entry name" value="Glutaredoxin"/>
    <property type="match status" value="1"/>
</dbReference>
<dbReference type="Pfam" id="PF13410">
    <property type="entry name" value="GST_C_2"/>
    <property type="match status" value="1"/>
</dbReference>
<dbReference type="CDD" id="cd03205">
    <property type="entry name" value="GST_C_6"/>
    <property type="match status" value="1"/>
</dbReference>
<dbReference type="EMBL" id="BANB01000291">
    <property type="protein sequence ID" value="GAN77366.1"/>
    <property type="molecule type" value="Genomic_DNA"/>
</dbReference>
<dbReference type="Pfam" id="PF13409">
    <property type="entry name" value="GST_N_2"/>
    <property type="match status" value="1"/>
</dbReference>
<name>A0A0D6P7P3_9PROT</name>
<keyword evidence="3" id="KW-1185">Reference proteome</keyword>
<dbReference type="OrthoDB" id="9795329at2"/>
<gene>
    <name evidence="2" type="ORF">Asru_0291_10</name>
</gene>
<dbReference type="AlphaFoldDB" id="A0A0D6P7P3"/>
<evidence type="ECO:0000313" key="3">
    <source>
        <dbReference type="Proteomes" id="UP000032680"/>
    </source>
</evidence>
<dbReference type="Proteomes" id="UP000032680">
    <property type="component" value="Unassembled WGS sequence"/>
</dbReference>
<protein>
    <submittedName>
        <fullName evidence="2">Glutathione S-transferase</fullName>
    </submittedName>
</protein>
<organism evidence="2 3">
    <name type="scientific">Acidisphaera rubrifaciens HS-AP3</name>
    <dbReference type="NCBI Taxonomy" id="1231350"/>
    <lineage>
        <taxon>Bacteria</taxon>
        <taxon>Pseudomonadati</taxon>
        <taxon>Pseudomonadota</taxon>
        <taxon>Alphaproteobacteria</taxon>
        <taxon>Acetobacterales</taxon>
        <taxon>Acetobacteraceae</taxon>
        <taxon>Acidisphaera</taxon>
    </lineage>
</organism>
<dbReference type="GO" id="GO:0016740">
    <property type="term" value="F:transferase activity"/>
    <property type="evidence" value="ECO:0007669"/>
    <property type="project" value="UniProtKB-KW"/>
</dbReference>
<dbReference type="SUPFAM" id="SSF52833">
    <property type="entry name" value="Thioredoxin-like"/>
    <property type="match status" value="1"/>
</dbReference>
<dbReference type="CDD" id="cd03049">
    <property type="entry name" value="GST_N_3"/>
    <property type="match status" value="1"/>
</dbReference>
<dbReference type="InterPro" id="IPR004045">
    <property type="entry name" value="Glutathione_S-Trfase_N"/>
</dbReference>
<dbReference type="PANTHER" id="PTHR43968:SF6">
    <property type="entry name" value="GLUTATHIONE S-TRANSFERASE OMEGA"/>
    <property type="match status" value="1"/>
</dbReference>
<dbReference type="InterPro" id="IPR036282">
    <property type="entry name" value="Glutathione-S-Trfase_C_sf"/>
</dbReference>
<keyword evidence="2" id="KW-0808">Transferase</keyword>
<sequence length="198" mass="21541">MKLFHSPTSPYARKVVACAITRGIDGQIELLRTDPHVSPPQLLAVNPLSRIPCLVTDDGLSLFDSPVICEYLDTVGDALPLFPSHGAQRWRALKFQALADGIMDAAVGRRMEMGRPREDARDALMARHKAAVERALDVLEADPPHRAADIGSIAVACALGYLDLRFAADTWREGHPKLTAWEVAFAEEPGIARTIPAA</sequence>
<comment type="caution">
    <text evidence="2">The sequence shown here is derived from an EMBL/GenBank/DDBJ whole genome shotgun (WGS) entry which is preliminary data.</text>
</comment>
<dbReference type="RefSeq" id="WP_048861403.1">
    <property type="nucleotide sequence ID" value="NZ_BANB01000291.1"/>
</dbReference>
<dbReference type="SUPFAM" id="SSF47616">
    <property type="entry name" value="GST C-terminal domain-like"/>
    <property type="match status" value="1"/>
</dbReference>
<accession>A0A0D6P7P3</accession>
<dbReference type="PROSITE" id="PS50404">
    <property type="entry name" value="GST_NTER"/>
    <property type="match status" value="1"/>
</dbReference>
<dbReference type="InterPro" id="IPR050983">
    <property type="entry name" value="GST_Omega/HSP26"/>
</dbReference>
<reference evidence="2 3" key="1">
    <citation type="submission" date="2012-11" db="EMBL/GenBank/DDBJ databases">
        <title>Whole genome sequence of Acidisphaera rubrifaciens HS-AP3.</title>
        <authorList>
            <person name="Azuma Y."/>
            <person name="Higashiura N."/>
            <person name="Hirakawa H."/>
            <person name="Matsushita K."/>
        </authorList>
    </citation>
    <scope>NUCLEOTIDE SEQUENCE [LARGE SCALE GENOMIC DNA]</scope>
    <source>
        <strain evidence="2 3">HS-AP3</strain>
    </source>
</reference>
<proteinExistence type="predicted"/>
<dbReference type="GO" id="GO:0005737">
    <property type="term" value="C:cytoplasm"/>
    <property type="evidence" value="ECO:0007669"/>
    <property type="project" value="TreeGrafter"/>
</dbReference>
<evidence type="ECO:0000259" key="1">
    <source>
        <dbReference type="PROSITE" id="PS50404"/>
    </source>
</evidence>
<dbReference type="InterPro" id="IPR036249">
    <property type="entry name" value="Thioredoxin-like_sf"/>
</dbReference>
<dbReference type="PANTHER" id="PTHR43968">
    <property type="match status" value="1"/>
</dbReference>
<evidence type="ECO:0000313" key="2">
    <source>
        <dbReference type="EMBL" id="GAN77366.1"/>
    </source>
</evidence>
<feature type="domain" description="GST N-terminal" evidence="1">
    <location>
        <begin position="1"/>
        <end position="80"/>
    </location>
</feature>